<gene>
    <name evidence="8" type="ORF">PCOR1329_LOCUS83643</name>
</gene>
<dbReference type="CDD" id="cd02023">
    <property type="entry name" value="UMPK"/>
    <property type="match status" value="1"/>
</dbReference>
<dbReference type="EC" id="2.7.1.48" evidence="2"/>
<sequence>MPTETLSAYTPFVIGIAGGTASGKTTVCRTITQALGDQQVVLLGLDEFYRDLTPEETANISDVNFDEPSAFDFATLVECLDALRRCEATDVPVYDFVTSKRSHDKSRRVNPAHVIVVEGILALASPEIVERCNMKISGGGFVDTDDDVRLVRRIKRDTVERGRNVEGVLAQYLRFVKPAFERYVLPSRDNNPVATELVTQHIRSKLQVQDLRRIYSNLHLLKSTMQTRGMHTKIRCRSTPRSDFVFYADRLIRLVVEMGLGQLPFTESTVQTPSGDSYHGVEFCRNICGVSMIRSGEAMENALRACCLGIKLGKILIHRSGDNGSSIAYEKLPHDIAQRQVLLMDPILATGSCAVRAIEQLIKRRGVEEDKIILD</sequence>
<organism evidence="8 9">
    <name type="scientific">Prorocentrum cordatum</name>
    <dbReference type="NCBI Taxonomy" id="2364126"/>
    <lineage>
        <taxon>Eukaryota</taxon>
        <taxon>Sar</taxon>
        <taxon>Alveolata</taxon>
        <taxon>Dinophyceae</taxon>
        <taxon>Prorocentrales</taxon>
        <taxon>Prorocentraceae</taxon>
        <taxon>Prorocentrum</taxon>
    </lineage>
</organism>
<comment type="pathway">
    <text evidence="1">Pyrimidine metabolism; UMP biosynthesis via salvage pathway; UMP from uridine: step 1/1.</text>
</comment>
<dbReference type="InterPro" id="IPR000764">
    <property type="entry name" value="Uridine_kinase-like"/>
</dbReference>
<dbReference type="Pfam" id="PF14681">
    <property type="entry name" value="UPRTase"/>
    <property type="match status" value="1"/>
</dbReference>
<dbReference type="PRINTS" id="PR00988">
    <property type="entry name" value="URIDINKINASE"/>
</dbReference>
<dbReference type="InterPro" id="IPR000836">
    <property type="entry name" value="PRTase_dom"/>
</dbReference>
<evidence type="ECO:0000256" key="3">
    <source>
        <dbReference type="ARBA" id="ARBA00022679"/>
    </source>
</evidence>
<dbReference type="InterPro" id="IPR006083">
    <property type="entry name" value="PRK/URK"/>
</dbReference>
<name>A0ABN9YCN5_9DINO</name>
<evidence type="ECO:0000313" key="8">
    <source>
        <dbReference type="EMBL" id="CAK0909150.1"/>
    </source>
</evidence>
<reference evidence="8" key="1">
    <citation type="submission" date="2023-10" db="EMBL/GenBank/DDBJ databases">
        <authorList>
            <person name="Chen Y."/>
            <person name="Shah S."/>
            <person name="Dougan E. K."/>
            <person name="Thang M."/>
            <person name="Chan C."/>
        </authorList>
    </citation>
    <scope>NUCLEOTIDE SEQUENCE [LARGE SCALE GENOMIC DNA]</scope>
</reference>
<dbReference type="Pfam" id="PF00485">
    <property type="entry name" value="PRK"/>
    <property type="match status" value="1"/>
</dbReference>
<evidence type="ECO:0000256" key="4">
    <source>
        <dbReference type="ARBA" id="ARBA00022741"/>
    </source>
</evidence>
<dbReference type="Proteomes" id="UP001189429">
    <property type="component" value="Unassembled WGS sequence"/>
</dbReference>
<keyword evidence="5" id="KW-0418">Kinase</keyword>
<accession>A0ABN9YCN5</accession>
<evidence type="ECO:0000259" key="7">
    <source>
        <dbReference type="Pfam" id="PF14681"/>
    </source>
</evidence>
<dbReference type="Gene3D" id="3.40.50.300">
    <property type="entry name" value="P-loop containing nucleotide triphosphate hydrolases"/>
    <property type="match status" value="1"/>
</dbReference>
<evidence type="ECO:0000259" key="6">
    <source>
        <dbReference type="Pfam" id="PF00485"/>
    </source>
</evidence>
<evidence type="ECO:0000256" key="1">
    <source>
        <dbReference type="ARBA" id="ARBA00004690"/>
    </source>
</evidence>
<dbReference type="NCBIfam" id="NF004018">
    <property type="entry name" value="PRK05480.1"/>
    <property type="match status" value="1"/>
</dbReference>
<dbReference type="EMBL" id="CAUYUJ010022144">
    <property type="protein sequence ID" value="CAK0909150.1"/>
    <property type="molecule type" value="Genomic_DNA"/>
</dbReference>
<feature type="domain" description="Phosphoribosyltransferase" evidence="7">
    <location>
        <begin position="223"/>
        <end position="373"/>
    </location>
</feature>
<feature type="domain" description="Phosphoribulokinase/uridine kinase" evidence="6">
    <location>
        <begin position="13"/>
        <end position="192"/>
    </location>
</feature>
<feature type="non-terminal residue" evidence="8">
    <location>
        <position position="375"/>
    </location>
</feature>
<dbReference type="SUPFAM" id="SSF53271">
    <property type="entry name" value="PRTase-like"/>
    <property type="match status" value="1"/>
</dbReference>
<evidence type="ECO:0000313" key="9">
    <source>
        <dbReference type="Proteomes" id="UP001189429"/>
    </source>
</evidence>
<dbReference type="InterPro" id="IPR027417">
    <property type="entry name" value="P-loop_NTPase"/>
</dbReference>
<evidence type="ECO:0000256" key="2">
    <source>
        <dbReference type="ARBA" id="ARBA00012137"/>
    </source>
</evidence>
<keyword evidence="9" id="KW-1185">Reference proteome</keyword>
<keyword evidence="3" id="KW-0808">Transferase</keyword>
<evidence type="ECO:0000256" key="5">
    <source>
        <dbReference type="ARBA" id="ARBA00022777"/>
    </source>
</evidence>
<dbReference type="InterPro" id="IPR029057">
    <property type="entry name" value="PRTase-like"/>
</dbReference>
<dbReference type="CDD" id="cd06223">
    <property type="entry name" value="PRTases_typeI"/>
    <property type="match status" value="1"/>
</dbReference>
<protein>
    <recommendedName>
        <fullName evidence="2">uridine/cytidine kinase</fullName>
        <ecNumber evidence="2">2.7.1.48</ecNumber>
    </recommendedName>
</protein>
<dbReference type="PANTHER" id="PTHR10285">
    <property type="entry name" value="URIDINE KINASE"/>
    <property type="match status" value="1"/>
</dbReference>
<dbReference type="SUPFAM" id="SSF52540">
    <property type="entry name" value="P-loop containing nucleoside triphosphate hydrolases"/>
    <property type="match status" value="1"/>
</dbReference>
<comment type="caution">
    <text evidence="8">The sequence shown here is derived from an EMBL/GenBank/DDBJ whole genome shotgun (WGS) entry which is preliminary data.</text>
</comment>
<dbReference type="Gene3D" id="3.40.50.2020">
    <property type="match status" value="1"/>
</dbReference>
<proteinExistence type="predicted"/>
<keyword evidence="4" id="KW-0547">Nucleotide-binding</keyword>